<accession>A0AAV9PQQ3</accession>
<dbReference type="InterPro" id="IPR056513">
    <property type="entry name" value="INO80F"/>
</dbReference>
<dbReference type="GeneID" id="89923048"/>
<feature type="region of interest" description="Disordered" evidence="3">
    <location>
        <begin position="1"/>
        <end position="21"/>
    </location>
</feature>
<feature type="compositionally biased region" description="Low complexity" evidence="3">
    <location>
        <begin position="117"/>
        <end position="128"/>
    </location>
</feature>
<reference evidence="5 6" key="1">
    <citation type="submission" date="2023-08" db="EMBL/GenBank/DDBJ databases">
        <title>Black Yeasts Isolated from many extreme environments.</title>
        <authorList>
            <person name="Coleine C."/>
            <person name="Stajich J.E."/>
            <person name="Selbmann L."/>
        </authorList>
    </citation>
    <scope>NUCLEOTIDE SEQUENCE [LARGE SCALE GENOMIC DNA]</scope>
    <source>
        <strain evidence="5 6">CCFEE 5935</strain>
    </source>
</reference>
<dbReference type="Pfam" id="PF24245">
    <property type="entry name" value="INO80F"/>
    <property type="match status" value="1"/>
</dbReference>
<sequence>MAERHAAGAPSTQNTPLPPSVEKAYYRKCIELKRRLNEVEAANDEMKLRRVRQDRGVMKMRLQRAYLLDHLRKMMEHTTNVEGSEGSADEGMNTPPVDRPHRDKRRRHLPPTPSAPQPAASSHAHQPAPFAPPARVPSQPEVGGTPMTMPGQGGMGGYGYQPQYEQQRTPSGPPPQQYTPQAAPPIPASPYGPPPPARTNGALEHDREREAALLNRTPGSTMPENGDGERRVVSSAPAENANAENSQLPEAGASAFTSTPKATNEPKKSPGSFASAGKEERRENKRGSIRGYRQSLYKQLCRCMDSQPCACGLREEEEIAKFRASRDGDEGNGNSEAARPAKESGKAAAPEPLDPAGSRGIFVPPRQHHGSKYGDVTDLRQLDRPEANAPRRLPRTKVGPQKRFR</sequence>
<feature type="region of interest" description="Disordered" evidence="3">
    <location>
        <begin position="322"/>
        <end position="405"/>
    </location>
</feature>
<evidence type="ECO:0000256" key="1">
    <source>
        <dbReference type="ARBA" id="ARBA00004123"/>
    </source>
</evidence>
<feature type="domain" description="INO80 complex subunit F" evidence="4">
    <location>
        <begin position="25"/>
        <end position="71"/>
    </location>
</feature>
<protein>
    <recommendedName>
        <fullName evidence="4">INO80 complex subunit F domain-containing protein</fullName>
    </recommendedName>
</protein>
<keyword evidence="2" id="KW-0539">Nucleus</keyword>
<keyword evidence="6" id="KW-1185">Reference proteome</keyword>
<feature type="compositionally biased region" description="Pro residues" evidence="3">
    <location>
        <begin position="171"/>
        <end position="197"/>
    </location>
</feature>
<gene>
    <name evidence="5" type="ORF">LTR77_001700</name>
</gene>
<comment type="caution">
    <text evidence="5">The sequence shown here is derived from an EMBL/GenBank/DDBJ whole genome shotgun (WGS) entry which is preliminary data.</text>
</comment>
<feature type="compositionally biased region" description="Low complexity" evidence="3">
    <location>
        <begin position="234"/>
        <end position="246"/>
    </location>
</feature>
<feature type="compositionally biased region" description="Basic residues" evidence="3">
    <location>
        <begin position="392"/>
        <end position="405"/>
    </location>
</feature>
<feature type="compositionally biased region" description="Basic and acidic residues" evidence="3">
    <location>
        <begin position="375"/>
        <end position="386"/>
    </location>
</feature>
<evidence type="ECO:0000259" key="4">
    <source>
        <dbReference type="Pfam" id="PF24245"/>
    </source>
</evidence>
<dbReference type="Proteomes" id="UP001337655">
    <property type="component" value="Unassembled WGS sequence"/>
</dbReference>
<dbReference type="EMBL" id="JAVRRT010000002">
    <property type="protein sequence ID" value="KAK5174619.1"/>
    <property type="molecule type" value="Genomic_DNA"/>
</dbReference>
<comment type="subcellular location">
    <subcellularLocation>
        <location evidence="1">Nucleus</location>
    </subcellularLocation>
</comment>
<evidence type="ECO:0000313" key="5">
    <source>
        <dbReference type="EMBL" id="KAK5174619.1"/>
    </source>
</evidence>
<dbReference type="AlphaFoldDB" id="A0AAV9PQQ3"/>
<dbReference type="GO" id="GO:0005634">
    <property type="term" value="C:nucleus"/>
    <property type="evidence" value="ECO:0007669"/>
    <property type="project" value="UniProtKB-SubCell"/>
</dbReference>
<feature type="region of interest" description="Disordered" evidence="3">
    <location>
        <begin position="79"/>
        <end position="291"/>
    </location>
</feature>
<dbReference type="RefSeq" id="XP_064663288.1">
    <property type="nucleotide sequence ID" value="XM_064798961.1"/>
</dbReference>
<organism evidence="5 6">
    <name type="scientific">Saxophila tyrrhenica</name>
    <dbReference type="NCBI Taxonomy" id="1690608"/>
    <lineage>
        <taxon>Eukaryota</taxon>
        <taxon>Fungi</taxon>
        <taxon>Dikarya</taxon>
        <taxon>Ascomycota</taxon>
        <taxon>Pezizomycotina</taxon>
        <taxon>Dothideomycetes</taxon>
        <taxon>Dothideomycetidae</taxon>
        <taxon>Mycosphaerellales</taxon>
        <taxon>Extremaceae</taxon>
        <taxon>Saxophila</taxon>
    </lineage>
</organism>
<evidence type="ECO:0000256" key="2">
    <source>
        <dbReference type="ARBA" id="ARBA00023242"/>
    </source>
</evidence>
<feature type="compositionally biased region" description="Basic and acidic residues" evidence="3">
    <location>
        <begin position="277"/>
        <end position="286"/>
    </location>
</feature>
<evidence type="ECO:0000256" key="3">
    <source>
        <dbReference type="SAM" id="MobiDB-lite"/>
    </source>
</evidence>
<proteinExistence type="predicted"/>
<evidence type="ECO:0000313" key="6">
    <source>
        <dbReference type="Proteomes" id="UP001337655"/>
    </source>
</evidence>
<name>A0AAV9PQQ3_9PEZI</name>